<accession>A0A1I6N0D4</accession>
<dbReference type="STRING" id="474950.SAMN05421771_4108"/>
<sequence>MNNTGILRTSISPKLLRGGLVLILLFLVAGAFFPAEEVFIWHMMHNQKPWICNNFRVVPAAAWIADSGSSCTTGIHLVQPRPTLISSLEERGSVTFSEQEQIGDQRSIAKFEQTFRLVAKKMPQEPLTYTDQYQPVLGRCMTASLRDRNVIIVWCRNPQNLLVTRYSGEEKLLPEVLEMLGRR</sequence>
<dbReference type="Proteomes" id="UP000199024">
    <property type="component" value="Unassembled WGS sequence"/>
</dbReference>
<gene>
    <name evidence="2" type="ORF">SAMN05421771_4108</name>
</gene>
<feature type="transmembrane region" description="Helical" evidence="1">
    <location>
        <begin position="20"/>
        <end position="41"/>
    </location>
</feature>
<name>A0A1I6N0D4_9BACT</name>
<proteinExistence type="predicted"/>
<evidence type="ECO:0000313" key="2">
    <source>
        <dbReference type="EMBL" id="SFS21248.1"/>
    </source>
</evidence>
<evidence type="ECO:0000313" key="3">
    <source>
        <dbReference type="Proteomes" id="UP000199024"/>
    </source>
</evidence>
<keyword evidence="1" id="KW-0472">Membrane</keyword>
<reference evidence="2 3" key="1">
    <citation type="submission" date="2016-10" db="EMBL/GenBank/DDBJ databases">
        <authorList>
            <person name="de Groot N.N."/>
        </authorList>
    </citation>
    <scope>NUCLEOTIDE SEQUENCE [LARGE SCALE GENOMIC DNA]</scope>
    <source>
        <strain evidence="2 3">DSM 21001</strain>
    </source>
</reference>
<keyword evidence="3" id="KW-1185">Reference proteome</keyword>
<dbReference type="EMBL" id="FOZL01000002">
    <property type="protein sequence ID" value="SFS21248.1"/>
    <property type="molecule type" value="Genomic_DNA"/>
</dbReference>
<protein>
    <submittedName>
        <fullName evidence="2">Uncharacterized protein</fullName>
    </submittedName>
</protein>
<evidence type="ECO:0000256" key="1">
    <source>
        <dbReference type="SAM" id="Phobius"/>
    </source>
</evidence>
<keyword evidence="1" id="KW-0812">Transmembrane</keyword>
<organism evidence="2 3">
    <name type="scientific">Granulicella pectinivorans</name>
    <dbReference type="NCBI Taxonomy" id="474950"/>
    <lineage>
        <taxon>Bacteria</taxon>
        <taxon>Pseudomonadati</taxon>
        <taxon>Acidobacteriota</taxon>
        <taxon>Terriglobia</taxon>
        <taxon>Terriglobales</taxon>
        <taxon>Acidobacteriaceae</taxon>
        <taxon>Granulicella</taxon>
    </lineage>
</organism>
<keyword evidence="1" id="KW-1133">Transmembrane helix</keyword>
<dbReference type="RefSeq" id="WP_141224024.1">
    <property type="nucleotide sequence ID" value="NZ_FOZL01000002.1"/>
</dbReference>
<dbReference type="AlphaFoldDB" id="A0A1I6N0D4"/>